<dbReference type="PANTHER" id="PTHR33390">
    <property type="entry name" value="STRESS UP-REGULATED NOD 19 PROTEIN"/>
    <property type="match status" value="1"/>
</dbReference>
<feature type="signal peptide" evidence="2">
    <location>
        <begin position="1"/>
        <end position="26"/>
    </location>
</feature>
<proteinExistence type="predicted"/>
<dbReference type="Proteomes" id="UP001187471">
    <property type="component" value="Unassembled WGS sequence"/>
</dbReference>
<name>A0AA88QQ38_9ASTE</name>
<feature type="transmembrane region" description="Helical" evidence="1">
    <location>
        <begin position="1097"/>
        <end position="1115"/>
    </location>
</feature>
<dbReference type="PANTHER" id="PTHR33390:SF1">
    <property type="entry name" value="STRESS UP-REGULATED NOD 19 PROTEIN"/>
    <property type="match status" value="1"/>
</dbReference>
<gene>
    <name evidence="3" type="ORF">RJ640_021439</name>
</gene>
<dbReference type="AlphaFoldDB" id="A0AA88QQ38"/>
<evidence type="ECO:0000256" key="1">
    <source>
        <dbReference type="SAM" id="Phobius"/>
    </source>
</evidence>
<reference evidence="3" key="1">
    <citation type="submission" date="2022-12" db="EMBL/GenBank/DDBJ databases">
        <title>Draft genome assemblies for two species of Escallonia (Escalloniales).</title>
        <authorList>
            <person name="Chanderbali A."/>
            <person name="Dervinis C."/>
            <person name="Anghel I."/>
            <person name="Soltis D."/>
            <person name="Soltis P."/>
            <person name="Zapata F."/>
        </authorList>
    </citation>
    <scope>NUCLEOTIDE SEQUENCE</scope>
    <source>
        <strain evidence="3">UCBG92.1500</strain>
        <tissue evidence="3">Leaf</tissue>
    </source>
</reference>
<protein>
    <recommendedName>
        <fullName evidence="5">MtN19-like protein</fullName>
    </recommendedName>
</protein>
<keyword evidence="1" id="KW-0812">Transmembrane</keyword>
<organism evidence="3 4">
    <name type="scientific">Escallonia rubra</name>
    <dbReference type="NCBI Taxonomy" id="112253"/>
    <lineage>
        <taxon>Eukaryota</taxon>
        <taxon>Viridiplantae</taxon>
        <taxon>Streptophyta</taxon>
        <taxon>Embryophyta</taxon>
        <taxon>Tracheophyta</taxon>
        <taxon>Spermatophyta</taxon>
        <taxon>Magnoliopsida</taxon>
        <taxon>eudicotyledons</taxon>
        <taxon>Gunneridae</taxon>
        <taxon>Pentapetalae</taxon>
        <taxon>asterids</taxon>
        <taxon>campanulids</taxon>
        <taxon>Escalloniales</taxon>
        <taxon>Escalloniaceae</taxon>
        <taxon>Escallonia</taxon>
    </lineage>
</organism>
<dbReference type="Pfam" id="PF07712">
    <property type="entry name" value="SURNod19"/>
    <property type="match status" value="4"/>
</dbReference>
<evidence type="ECO:0000313" key="4">
    <source>
        <dbReference type="Proteomes" id="UP001187471"/>
    </source>
</evidence>
<dbReference type="EMBL" id="JAVXUO010002328">
    <property type="protein sequence ID" value="KAK2974148.1"/>
    <property type="molecule type" value="Genomic_DNA"/>
</dbReference>
<comment type="caution">
    <text evidence="3">The sequence shown here is derived from an EMBL/GenBank/DDBJ whole genome shotgun (WGS) entry which is preliminary data.</text>
</comment>
<keyword evidence="4" id="KW-1185">Reference proteome</keyword>
<accession>A0AA88QQ38</accession>
<keyword evidence="1" id="KW-1133">Transmembrane helix</keyword>
<sequence>MSHGLQSWLLSLAILLLAISAENSEARLTHENGVKSAIFLSPKFVLRPGSVANKIYHDINFPRGHIAIKSFTAEVVDEAGNPVPLHETYLHHWFVERYYQREGIDVPKYSDDSGFHQSDIIIVKNSGICDRGAPQYFGLGSETRKTDTHVPDPYGIEVGDPAEIPAGYEEKWLLNVHAIDTRGAEDKLGCTECKCDLYNVTVDEFGRPLGPDYIGGLRCCYDEMQCRLRKGFASATRSLYMRYTVKWADWDNSIVPVKIYIFDVTDTWKRSDGSKKLSTGHNCQVEYVIESCDTSLASDGCFDTRKVSLSLPTGGDVIYGVAHQHTGGIGSALYGEDGRVICSSIPIYGEGEEAGNEVGFIVGMSTCYPRPGSVKISDGEMLVLESNYSSSRMHTGVMGLFYILVAESSPKLDPFLHAPVNEWKMSRGPLGWLLSLPILLLAISALSSQARLSHDNGIKTAVFLSPKFVMRPGSVVNKNYYDIDFPRGHIAIKYFNAEVVDEAGNPVPLHETYLHHWVLERYYQREGVEIPTYNDYSAFQLSDFILVRNSGICDRALSQYYGLGSETRRTDTHVPDPYGIEVGDPAEVPAGYEEKWMLNVHAIDTRGAEDRLGCTECRCDLYNVTNDEYGRPLGPDYIGGLRCCYDETQCRVRKGFASATRGLYMRYTVKWADWDSSILPVQIYIFDVTDTWKRSDGLRKLRTGHNCRVEYVVEACDTGVASNGCSDTRRISLSLPTGGDVVYGVAHQHTGGTGSALYGEDGRVICSSIPTYGDGNEAGNEAGYIVGMTTCFPRPGSVKISDGETLVLESNYSSTQRHTGVMGLFYILVAEPSQKPNSFLHASKMHETLMTPNLVFVGLFLVIKPLSGSVVNRFYYDIDFPRGHIAIKGFNAEVVDEAGNPVPLRETYLHHWLLERYYQRKDSNYSGGQQSDVILVRNSGICNDALFQYYGLGSETRKTDTHVPEPYGIEVGDPAEIPAGFEEKWRLNVHAIDTRGAEDRLGCTECRCDLYNVTNDEQGRPLSPDYFGGLRCCYDETQCRVRKGFVSAKRSLYMRYTVKWAAWDSCIVPVKIYIFDVTDTWKRSDGSRNLSAGHNCLFLWCLWLLIVVFIVRIVLLQVEYVVEACDTGVASKGCFDTKRVSLSLPTGGNLVYGVAHQHTGGIGSALYGEDGRVICSSIPTYGEGNKAGNEAGYIVGMSTCYPRPGSVKISDGETLVLESNYSSAQRHTGVMGLFYILVAESSQKPSCSCML</sequence>
<evidence type="ECO:0000256" key="2">
    <source>
        <dbReference type="SAM" id="SignalP"/>
    </source>
</evidence>
<dbReference type="InterPro" id="IPR011692">
    <property type="entry name" value="Stress_up-reg_Nod19"/>
</dbReference>
<feature type="chain" id="PRO_5041646749" description="MtN19-like protein" evidence="2">
    <location>
        <begin position="27"/>
        <end position="1251"/>
    </location>
</feature>
<keyword evidence="1" id="KW-0472">Membrane</keyword>
<evidence type="ECO:0000313" key="3">
    <source>
        <dbReference type="EMBL" id="KAK2974148.1"/>
    </source>
</evidence>
<keyword evidence="2" id="KW-0732">Signal</keyword>
<evidence type="ECO:0008006" key="5">
    <source>
        <dbReference type="Google" id="ProtNLM"/>
    </source>
</evidence>